<feature type="transmembrane region" description="Helical" evidence="1">
    <location>
        <begin position="15"/>
        <end position="36"/>
    </location>
</feature>
<keyword evidence="3" id="KW-1185">Reference proteome</keyword>
<dbReference type="EMBL" id="SDHY01000001">
    <property type="protein sequence ID" value="RXK52523.1"/>
    <property type="molecule type" value="Genomic_DNA"/>
</dbReference>
<dbReference type="Proteomes" id="UP000289455">
    <property type="component" value="Unassembled WGS sequence"/>
</dbReference>
<name>A0A4Q1C2S8_9BACT</name>
<organism evidence="2 3">
    <name type="scientific">Aquirufa rosea</name>
    <dbReference type="NCBI Taxonomy" id="2509241"/>
    <lineage>
        <taxon>Bacteria</taxon>
        <taxon>Pseudomonadati</taxon>
        <taxon>Bacteroidota</taxon>
        <taxon>Cytophagia</taxon>
        <taxon>Cytophagales</taxon>
        <taxon>Flectobacillaceae</taxon>
        <taxon>Aquirufa</taxon>
    </lineage>
</organism>
<evidence type="ECO:0000256" key="1">
    <source>
        <dbReference type="SAM" id="Phobius"/>
    </source>
</evidence>
<reference evidence="2 3" key="1">
    <citation type="submission" date="2019-01" db="EMBL/GenBank/DDBJ databases">
        <title>Cytophagaceae bacterium strain CAR-16.</title>
        <authorList>
            <person name="Chen W.-M."/>
        </authorList>
    </citation>
    <scope>NUCLEOTIDE SEQUENCE [LARGE SCALE GENOMIC DNA]</scope>
    <source>
        <strain evidence="2 3">CAR-16</strain>
    </source>
</reference>
<dbReference type="InterPro" id="IPR021428">
    <property type="entry name" value="DUF3078"/>
</dbReference>
<evidence type="ECO:0000313" key="3">
    <source>
        <dbReference type="Proteomes" id="UP000289455"/>
    </source>
</evidence>
<keyword evidence="1" id="KW-0812">Transmembrane</keyword>
<keyword evidence="1" id="KW-0472">Membrane</keyword>
<accession>A0A4Q1C2S8</accession>
<gene>
    <name evidence="2" type="ORF">ESB04_02410</name>
</gene>
<comment type="caution">
    <text evidence="2">The sequence shown here is derived from an EMBL/GenBank/DDBJ whole genome shotgun (WGS) entry which is preliminary data.</text>
</comment>
<dbReference type="OrthoDB" id="1495718at2"/>
<proteinExistence type="predicted"/>
<evidence type="ECO:0000313" key="2">
    <source>
        <dbReference type="EMBL" id="RXK52523.1"/>
    </source>
</evidence>
<sequence>MGRKTVRAHKVKQSFLYICLMKVHFLLIIAGIFLAFQSMGSMKPDSLVRKWKQEFTTGINLNQSSFSDNWKGGGTNTFATGWYLNHSASVQNNSWRLASDLQMQVGFLQNRTQSLRKNVDRIFYEFKAGYRISPKWDYYGSTNFQTQFFQGFEYNKKNSAGIPVDSLTSSIFAPAYLTTSMGFEYHPQKAFYTRFGIGSLRQTFVLDERISRAGLYGLKKPGDNIRNQFVFQFLANVDKNIFENVNLKARYSALIDYFRFGVSNGIVHRFDANLTMKVNKYLSTNVQAVLFRDYDQDPNWQFSQILSMGLLYKITR</sequence>
<dbReference type="Pfam" id="PF11276">
    <property type="entry name" value="DUF3078"/>
    <property type="match status" value="1"/>
</dbReference>
<dbReference type="AlphaFoldDB" id="A0A4Q1C2S8"/>
<protein>
    <submittedName>
        <fullName evidence="2">DUF3078 domain-containing protein</fullName>
    </submittedName>
</protein>
<keyword evidence="1" id="KW-1133">Transmembrane helix</keyword>